<dbReference type="GO" id="GO:0016788">
    <property type="term" value="F:hydrolase activity, acting on ester bonds"/>
    <property type="evidence" value="ECO:0007669"/>
    <property type="project" value="InterPro"/>
</dbReference>
<sequence>MLLTIKMLDLLQVLSIISFLVLLKSDAQVMLEVPSLMKCKFDKIYQLGDSLSDTGNFIRESFLGAFSPFAKLPYGQHFPQNKSTGRCSDGLLMIDFIALGCGLPLLNPYKDQNGNFTHGANFAVAGATALPAEILIDKKINSNSLITISSLNVQLDWMFTHFKSTCSTDCSKYLKNALFLVGEIGGNEFNYGLLQGKTLEELRAMVPEVVQIIINAVKTVIGFGAVRIVIPGNFPIGCIPNLLTIFFTNNSTAYDEYHCLKDLNNLALFYNHHLQKAIQELEKEYPIITLIYGDYYNGYVWLLQNATSLGRCSDGMLMIDFIAREAGLPFLNPFKDRNADFSHGVNFAVAGATALSVESLAEKNIAMSFTNSSLSVQLHWMSSHFKSISSPEEKLKKSLFLVGEIGGNDFNYGISQGKSIKEARKMVPEVVQTIIHGVKRVIDFGATRIIIPGNFPIGCVTAMLTKFQTNKITAYDEYHCVKDLNSLVRYFNHHLQQAIHEMKKKYPNIILIYGDYYNAYLWLLRNAVSLGFDKNSLQKACCGTSGKYNYNTSRTCGAPGVPVCVDPSTHISWDGIHLTQEAYKWLARWLIDDMLPQLNCQV</sequence>
<evidence type="ECO:0000256" key="2">
    <source>
        <dbReference type="ARBA" id="ARBA00023180"/>
    </source>
</evidence>
<evidence type="ECO:0000313" key="4">
    <source>
        <dbReference type="EMBL" id="WMV11958.1"/>
    </source>
</evidence>
<dbReference type="Proteomes" id="UP001234989">
    <property type="component" value="Chromosome 1"/>
</dbReference>
<dbReference type="Pfam" id="PF00657">
    <property type="entry name" value="Lipase_GDSL"/>
    <property type="match status" value="2"/>
</dbReference>
<accession>A0AAF0PW75</accession>
<evidence type="ECO:0000313" key="5">
    <source>
        <dbReference type="Proteomes" id="UP001234989"/>
    </source>
</evidence>
<dbReference type="AlphaFoldDB" id="A0AAF0PW75"/>
<dbReference type="EMBL" id="CP133612">
    <property type="protein sequence ID" value="WMV11958.1"/>
    <property type="molecule type" value="Genomic_DNA"/>
</dbReference>
<dbReference type="PANTHER" id="PTHR22835:SF647">
    <property type="entry name" value="ALPHA-L-FUCOSIDASE 2"/>
    <property type="match status" value="1"/>
</dbReference>
<keyword evidence="5" id="KW-1185">Reference proteome</keyword>
<organism evidence="4 5">
    <name type="scientific">Solanum verrucosum</name>
    <dbReference type="NCBI Taxonomy" id="315347"/>
    <lineage>
        <taxon>Eukaryota</taxon>
        <taxon>Viridiplantae</taxon>
        <taxon>Streptophyta</taxon>
        <taxon>Embryophyta</taxon>
        <taxon>Tracheophyta</taxon>
        <taxon>Spermatophyta</taxon>
        <taxon>Magnoliopsida</taxon>
        <taxon>eudicotyledons</taxon>
        <taxon>Gunneridae</taxon>
        <taxon>Pentapetalae</taxon>
        <taxon>asterids</taxon>
        <taxon>lamiids</taxon>
        <taxon>Solanales</taxon>
        <taxon>Solanaceae</taxon>
        <taxon>Solanoideae</taxon>
        <taxon>Solaneae</taxon>
        <taxon>Solanum</taxon>
    </lineage>
</organism>
<dbReference type="InterPro" id="IPR001087">
    <property type="entry name" value="GDSL"/>
</dbReference>
<gene>
    <name evidence="4" type="ORF">MTR67_005343</name>
</gene>
<feature type="signal peptide" evidence="3">
    <location>
        <begin position="1"/>
        <end position="27"/>
    </location>
</feature>
<comment type="similarity">
    <text evidence="1">Belongs to the 'GDSL' lipolytic enzyme family.</text>
</comment>
<dbReference type="SUPFAM" id="SSF52266">
    <property type="entry name" value="SGNH hydrolase"/>
    <property type="match status" value="1"/>
</dbReference>
<keyword evidence="2" id="KW-0325">Glycoprotein</keyword>
<dbReference type="InterPro" id="IPR036514">
    <property type="entry name" value="SGNH_hydro_sf"/>
</dbReference>
<proteinExistence type="inferred from homology"/>
<dbReference type="Gene3D" id="3.40.50.1110">
    <property type="entry name" value="SGNH hydrolase"/>
    <property type="match status" value="2"/>
</dbReference>
<protein>
    <submittedName>
        <fullName evidence="4">Uncharacterized protein</fullName>
    </submittedName>
</protein>
<evidence type="ECO:0000256" key="1">
    <source>
        <dbReference type="ARBA" id="ARBA00008668"/>
    </source>
</evidence>
<keyword evidence="3" id="KW-0732">Signal</keyword>
<reference evidence="4" key="1">
    <citation type="submission" date="2023-08" db="EMBL/GenBank/DDBJ databases">
        <title>A de novo genome assembly of Solanum verrucosum Schlechtendal, a Mexican diploid species geographically isolated from the other diploid A-genome species in potato relatives.</title>
        <authorList>
            <person name="Hosaka K."/>
        </authorList>
    </citation>
    <scope>NUCLEOTIDE SEQUENCE</scope>
    <source>
        <tissue evidence="4">Young leaves</tissue>
    </source>
</reference>
<dbReference type="PANTHER" id="PTHR22835">
    <property type="entry name" value="ZINC FINGER FYVE DOMAIN CONTAINING PROTEIN"/>
    <property type="match status" value="1"/>
</dbReference>
<name>A0AAF0PW75_SOLVR</name>
<feature type="chain" id="PRO_5042021286" evidence="3">
    <location>
        <begin position="28"/>
        <end position="602"/>
    </location>
</feature>
<evidence type="ECO:0000256" key="3">
    <source>
        <dbReference type="SAM" id="SignalP"/>
    </source>
</evidence>